<dbReference type="InterPro" id="IPR003481">
    <property type="entry name" value="FliD_N"/>
</dbReference>
<gene>
    <name evidence="8" type="ORF">LMG7974_00620</name>
</gene>
<dbReference type="Pfam" id="PF02465">
    <property type="entry name" value="FliD_N"/>
    <property type="match status" value="1"/>
</dbReference>
<feature type="domain" description="Flagellar hook-associated protein 2 C-terminal" evidence="7">
    <location>
        <begin position="254"/>
        <end position="581"/>
    </location>
</feature>
<accession>A0ABM8Q4P0</accession>
<comment type="subunit">
    <text evidence="2 5">Homopentamer.</text>
</comment>
<comment type="function">
    <text evidence="5">Required for morphogenesis and for the elongation of the flagellar filament by facilitating polymerization of the flagellin monomers at the tip of growing filament. Forms a capping structure, which prevents flagellin subunits (transported through the central channel of the flagellum) from leaking out without polymerization at the distal end.</text>
</comment>
<dbReference type="EMBL" id="CAJHOF010000004">
    <property type="protein sequence ID" value="CAD7287739.1"/>
    <property type="molecule type" value="Genomic_DNA"/>
</dbReference>
<dbReference type="NCBIfam" id="NF009400">
    <property type="entry name" value="PRK12765.1"/>
    <property type="match status" value="1"/>
</dbReference>
<evidence type="ECO:0000256" key="4">
    <source>
        <dbReference type="ARBA" id="ARBA00023143"/>
    </source>
</evidence>
<dbReference type="InterPro" id="IPR040026">
    <property type="entry name" value="FliD"/>
</dbReference>
<comment type="subcellular location">
    <subcellularLocation>
        <location evidence="5">Secreted</location>
    </subcellularLocation>
    <subcellularLocation>
        <location evidence="5">Bacterial flagellum</location>
    </subcellularLocation>
</comment>
<dbReference type="PANTHER" id="PTHR30288">
    <property type="entry name" value="FLAGELLAR CAP/ASSEMBLY PROTEIN FLID"/>
    <property type="match status" value="1"/>
</dbReference>
<dbReference type="Proteomes" id="UP000789803">
    <property type="component" value="Unassembled WGS sequence"/>
</dbReference>
<reference evidence="8 9" key="1">
    <citation type="submission" date="2020-11" db="EMBL/GenBank/DDBJ databases">
        <authorList>
            <person name="Peeters C."/>
        </authorList>
    </citation>
    <scope>NUCLEOTIDE SEQUENCE [LARGE SCALE GENOMIC DNA]</scope>
    <source>
        <strain evidence="8 9">LMG 7974</strain>
    </source>
</reference>
<feature type="domain" description="Flagellar hook-associated protein 2 N-terminal" evidence="6">
    <location>
        <begin position="28"/>
        <end position="118"/>
    </location>
</feature>
<comment type="caution">
    <text evidence="8">The sequence shown here is derived from an EMBL/GenBank/DDBJ whole genome shotgun (WGS) entry which is preliminary data.</text>
</comment>
<evidence type="ECO:0000256" key="3">
    <source>
        <dbReference type="ARBA" id="ARBA00023054"/>
    </source>
</evidence>
<name>A0ABM8Q4P0_9BACT</name>
<evidence type="ECO:0000256" key="2">
    <source>
        <dbReference type="ARBA" id="ARBA00011255"/>
    </source>
</evidence>
<evidence type="ECO:0000256" key="1">
    <source>
        <dbReference type="ARBA" id="ARBA00009764"/>
    </source>
</evidence>
<keyword evidence="3 5" id="KW-0175">Coiled coil</keyword>
<comment type="similarity">
    <text evidence="1 5">Belongs to the FliD family.</text>
</comment>
<evidence type="ECO:0000259" key="7">
    <source>
        <dbReference type="Pfam" id="PF07195"/>
    </source>
</evidence>
<evidence type="ECO:0000256" key="5">
    <source>
        <dbReference type="RuleBase" id="RU362066"/>
    </source>
</evidence>
<evidence type="ECO:0000259" key="6">
    <source>
        <dbReference type="Pfam" id="PF02465"/>
    </source>
</evidence>
<dbReference type="RefSeq" id="WP_229932437.1">
    <property type="nucleotide sequence ID" value="NZ_CAJHOF010000004.1"/>
</dbReference>
<dbReference type="PANTHER" id="PTHR30288:SF0">
    <property type="entry name" value="FLAGELLAR HOOK-ASSOCIATED PROTEIN 2"/>
    <property type="match status" value="1"/>
</dbReference>
<dbReference type="Pfam" id="PF07195">
    <property type="entry name" value="FliD_C"/>
    <property type="match status" value="1"/>
</dbReference>
<organism evidence="8 9">
    <name type="scientific">Campylobacter majalis</name>
    <dbReference type="NCBI Taxonomy" id="2790656"/>
    <lineage>
        <taxon>Bacteria</taxon>
        <taxon>Pseudomonadati</taxon>
        <taxon>Campylobacterota</taxon>
        <taxon>Epsilonproteobacteria</taxon>
        <taxon>Campylobacterales</taxon>
        <taxon>Campylobacteraceae</taxon>
        <taxon>Campylobacter</taxon>
    </lineage>
</organism>
<dbReference type="InterPro" id="IPR010809">
    <property type="entry name" value="FliD_C"/>
</dbReference>
<sequence length="600" mass="65468">MADAISSTTSSPKGIMGLGSSGSVNLNDELIEKLKAADKAAQVDPITKRVEKNTMRVDDLAALKTLITNVNKSFSALNNEALYQKRKVNSVGESATVTAASGVSLQDLNLDIKQLAQRDSFQSEKFKSQSDIIGATQAGSFKIGIRGVSYEINVQESTTLQDLSDKINEVAGGDVQARIINVGGDKPYQLIFQSRSTGESQKITFSDDTSGVLAKLGWDDGTTDLLDEDGKQVLNEDGTKKTITNLEKNRLTTASDAKFTYNGLEITRDKNTIDDLRPGITVTLKETGKSSFGIVQDTNDIVKNLESMVASYNTLLTNLNISTSFDEKSGDSGAFQGVSEITTIRTKLNQLLTSQDKLGRSIDQYGISMGEDGQISFDASTLSAKLNADADDVKDFFMGSTTYDVLTYTGKQVTTGSLEFVKGDLNINGISVTLEKTDANATAKENAMALLRAINNANIPGVFASLSKDEQTLVLKTTDGTEVEIKGKDSVLSKFGLEQISLMPTENKNSGIFANLNNFASDLVIDTPDKKGSLTLYENRLNEEDKKLNDEKERIETSLNQKYETMRERWILYSQVITKMEKQFSALKTMIEYEIGNKNK</sequence>
<keyword evidence="9" id="KW-1185">Reference proteome</keyword>
<keyword evidence="4 5" id="KW-0975">Bacterial flagellum</keyword>
<dbReference type="Gene3D" id="3.30.70.2120">
    <property type="match status" value="1"/>
</dbReference>
<feature type="coiled-coil region" evidence="5">
    <location>
        <begin position="534"/>
        <end position="561"/>
    </location>
</feature>
<evidence type="ECO:0000313" key="8">
    <source>
        <dbReference type="EMBL" id="CAD7287739.1"/>
    </source>
</evidence>
<protein>
    <recommendedName>
        <fullName evidence="5">Flagellar hook-associated protein 2</fullName>
        <shortName evidence="5">HAP2</shortName>
    </recommendedName>
    <alternativeName>
        <fullName evidence="5">Flagellar cap protein</fullName>
    </alternativeName>
</protein>
<keyword evidence="5" id="KW-0964">Secreted</keyword>
<proteinExistence type="inferred from homology"/>
<evidence type="ECO:0000313" key="9">
    <source>
        <dbReference type="Proteomes" id="UP000789803"/>
    </source>
</evidence>